<dbReference type="Gramene" id="AET2Gv20008800.3">
    <property type="protein sequence ID" value="AET2Gv20008800.3"/>
    <property type="gene ID" value="AET2Gv20008800"/>
</dbReference>
<reference evidence="2" key="5">
    <citation type="journal article" date="2021" name="G3 (Bethesda)">
        <title>Aegilops tauschii genome assembly Aet v5.0 features greater sequence contiguity and improved annotation.</title>
        <authorList>
            <person name="Wang L."/>
            <person name="Zhu T."/>
            <person name="Rodriguez J.C."/>
            <person name="Deal K.R."/>
            <person name="Dubcovsky J."/>
            <person name="McGuire P.E."/>
            <person name="Lux T."/>
            <person name="Spannagl M."/>
            <person name="Mayer K.F.X."/>
            <person name="Baldrich P."/>
            <person name="Meyers B.C."/>
            <person name="Huo N."/>
            <person name="Gu Y.Q."/>
            <person name="Zhou H."/>
            <person name="Devos K.M."/>
            <person name="Bennetzen J.L."/>
            <person name="Unver T."/>
            <person name="Budak H."/>
            <person name="Gulick P.J."/>
            <person name="Galiba G."/>
            <person name="Kalapos B."/>
            <person name="Nelson D.R."/>
            <person name="Li P."/>
            <person name="You F.M."/>
            <person name="Luo M.C."/>
            <person name="Dvorak J."/>
        </authorList>
    </citation>
    <scope>NUCLEOTIDE SEQUENCE [LARGE SCALE GENOMIC DNA]</scope>
    <source>
        <strain evidence="2">cv. AL8/78</strain>
    </source>
</reference>
<dbReference type="GO" id="GO:0043531">
    <property type="term" value="F:ADP binding"/>
    <property type="evidence" value="ECO:0007669"/>
    <property type="project" value="InterPro"/>
</dbReference>
<keyword evidence="3" id="KW-1185">Reference proteome</keyword>
<dbReference type="InterPro" id="IPR027417">
    <property type="entry name" value="P-loop_NTPase"/>
</dbReference>
<evidence type="ECO:0000313" key="2">
    <source>
        <dbReference type="EnsemblPlants" id="AET2Gv20008800.5"/>
    </source>
</evidence>
<dbReference type="Gene3D" id="3.40.50.300">
    <property type="entry name" value="P-loop containing nucleotide triphosphate hydrolases"/>
    <property type="match status" value="1"/>
</dbReference>
<dbReference type="EnsemblPlants" id="AET2Gv20008800.5">
    <property type="protein sequence ID" value="AET2Gv20008800.5"/>
    <property type="gene ID" value="AET2Gv20008800"/>
</dbReference>
<dbReference type="Gramene" id="AET2Gv20008800.4">
    <property type="protein sequence ID" value="AET2Gv20008800.4"/>
    <property type="gene ID" value="AET2Gv20008800"/>
</dbReference>
<feature type="domain" description="NB-ARC" evidence="1">
    <location>
        <begin position="2"/>
        <end position="40"/>
    </location>
</feature>
<name>A0A453A752_AEGTS</name>
<organism evidence="2 3">
    <name type="scientific">Aegilops tauschii subsp. strangulata</name>
    <name type="common">Goatgrass</name>
    <dbReference type="NCBI Taxonomy" id="200361"/>
    <lineage>
        <taxon>Eukaryota</taxon>
        <taxon>Viridiplantae</taxon>
        <taxon>Streptophyta</taxon>
        <taxon>Embryophyta</taxon>
        <taxon>Tracheophyta</taxon>
        <taxon>Spermatophyta</taxon>
        <taxon>Magnoliopsida</taxon>
        <taxon>Liliopsida</taxon>
        <taxon>Poales</taxon>
        <taxon>Poaceae</taxon>
        <taxon>BOP clade</taxon>
        <taxon>Pooideae</taxon>
        <taxon>Triticodae</taxon>
        <taxon>Triticeae</taxon>
        <taxon>Triticinae</taxon>
        <taxon>Aegilops</taxon>
    </lineage>
</organism>
<protein>
    <recommendedName>
        <fullName evidence="1">NB-ARC domain-containing protein</fullName>
    </recommendedName>
</protein>
<reference evidence="3" key="1">
    <citation type="journal article" date="2014" name="Science">
        <title>Ancient hybridizations among the ancestral genomes of bread wheat.</title>
        <authorList>
            <consortium name="International Wheat Genome Sequencing Consortium,"/>
            <person name="Marcussen T."/>
            <person name="Sandve S.R."/>
            <person name="Heier L."/>
            <person name="Spannagl M."/>
            <person name="Pfeifer M."/>
            <person name="Jakobsen K.S."/>
            <person name="Wulff B.B."/>
            <person name="Steuernagel B."/>
            <person name="Mayer K.F."/>
            <person name="Olsen O.A."/>
        </authorList>
    </citation>
    <scope>NUCLEOTIDE SEQUENCE [LARGE SCALE GENOMIC DNA]</scope>
    <source>
        <strain evidence="3">cv. AL8/78</strain>
    </source>
</reference>
<proteinExistence type="predicted"/>
<dbReference type="Proteomes" id="UP000015105">
    <property type="component" value="Chromosome 2D"/>
</dbReference>
<reference evidence="2" key="3">
    <citation type="journal article" date="2017" name="Nature">
        <title>Genome sequence of the progenitor of the wheat D genome Aegilops tauschii.</title>
        <authorList>
            <person name="Luo M.C."/>
            <person name="Gu Y.Q."/>
            <person name="Puiu D."/>
            <person name="Wang H."/>
            <person name="Twardziok S.O."/>
            <person name="Deal K.R."/>
            <person name="Huo N."/>
            <person name="Zhu T."/>
            <person name="Wang L."/>
            <person name="Wang Y."/>
            <person name="McGuire P.E."/>
            <person name="Liu S."/>
            <person name="Long H."/>
            <person name="Ramasamy R.K."/>
            <person name="Rodriguez J.C."/>
            <person name="Van S.L."/>
            <person name="Yuan L."/>
            <person name="Wang Z."/>
            <person name="Xia Z."/>
            <person name="Xiao L."/>
            <person name="Anderson O.D."/>
            <person name="Ouyang S."/>
            <person name="Liang Y."/>
            <person name="Zimin A.V."/>
            <person name="Pertea G."/>
            <person name="Qi P."/>
            <person name="Bennetzen J.L."/>
            <person name="Dai X."/>
            <person name="Dawson M.W."/>
            <person name="Muller H.G."/>
            <person name="Kugler K."/>
            <person name="Rivarola-Duarte L."/>
            <person name="Spannagl M."/>
            <person name="Mayer K.F.X."/>
            <person name="Lu F.H."/>
            <person name="Bevan M.W."/>
            <person name="Leroy P."/>
            <person name="Li P."/>
            <person name="You F.M."/>
            <person name="Sun Q."/>
            <person name="Liu Z."/>
            <person name="Lyons E."/>
            <person name="Wicker T."/>
            <person name="Salzberg S.L."/>
            <person name="Devos K.M."/>
            <person name="Dvorak J."/>
        </authorList>
    </citation>
    <scope>NUCLEOTIDE SEQUENCE [LARGE SCALE GENOMIC DNA]</scope>
    <source>
        <strain evidence="2">cv. AL8/78</strain>
    </source>
</reference>
<reference evidence="3" key="2">
    <citation type="journal article" date="2017" name="Nat. Plants">
        <title>The Aegilops tauschii genome reveals multiple impacts of transposons.</title>
        <authorList>
            <person name="Zhao G."/>
            <person name="Zou C."/>
            <person name="Li K."/>
            <person name="Wang K."/>
            <person name="Li T."/>
            <person name="Gao L."/>
            <person name="Zhang X."/>
            <person name="Wang H."/>
            <person name="Yang Z."/>
            <person name="Liu X."/>
            <person name="Jiang W."/>
            <person name="Mao L."/>
            <person name="Kong X."/>
            <person name="Jiao Y."/>
            <person name="Jia J."/>
        </authorList>
    </citation>
    <scope>NUCLEOTIDE SEQUENCE [LARGE SCALE GENOMIC DNA]</scope>
    <source>
        <strain evidence="3">cv. AL8/78</strain>
    </source>
</reference>
<sequence>PVVGPGGMGKTTPIQHIYRSQKVQNHLPVMIWICVSLSFNLESKRMDGVPVTYSLCFEI</sequence>
<evidence type="ECO:0000313" key="3">
    <source>
        <dbReference type="Proteomes" id="UP000015105"/>
    </source>
</evidence>
<dbReference type="SUPFAM" id="SSF52540">
    <property type="entry name" value="P-loop containing nucleoside triphosphate hydrolases"/>
    <property type="match status" value="1"/>
</dbReference>
<accession>A0A453A752</accession>
<dbReference type="EnsemblPlants" id="AET2Gv20008800.3">
    <property type="protein sequence ID" value="AET2Gv20008800.3"/>
    <property type="gene ID" value="AET2Gv20008800"/>
</dbReference>
<dbReference type="Gramene" id="AET2Gv20008800.5">
    <property type="protein sequence ID" value="AET2Gv20008800.5"/>
    <property type="gene ID" value="AET2Gv20008800"/>
</dbReference>
<evidence type="ECO:0000259" key="1">
    <source>
        <dbReference type="Pfam" id="PF00931"/>
    </source>
</evidence>
<reference evidence="2" key="4">
    <citation type="submission" date="2019-03" db="UniProtKB">
        <authorList>
            <consortium name="EnsemblPlants"/>
        </authorList>
    </citation>
    <scope>IDENTIFICATION</scope>
</reference>
<dbReference type="AlphaFoldDB" id="A0A453A752"/>
<dbReference type="Pfam" id="PF00931">
    <property type="entry name" value="NB-ARC"/>
    <property type="match status" value="1"/>
</dbReference>
<dbReference type="EnsemblPlants" id="AET2Gv20008800.4">
    <property type="protein sequence ID" value="AET2Gv20008800.4"/>
    <property type="gene ID" value="AET2Gv20008800"/>
</dbReference>
<dbReference type="InterPro" id="IPR002182">
    <property type="entry name" value="NB-ARC"/>
</dbReference>